<dbReference type="Proteomes" id="UP001501747">
    <property type="component" value="Unassembled WGS sequence"/>
</dbReference>
<protein>
    <submittedName>
        <fullName evidence="1">Uncharacterized protein</fullName>
    </submittedName>
</protein>
<reference evidence="2" key="1">
    <citation type="journal article" date="2019" name="Int. J. Syst. Evol. Microbiol.">
        <title>The Global Catalogue of Microorganisms (GCM) 10K type strain sequencing project: providing services to taxonomists for standard genome sequencing and annotation.</title>
        <authorList>
            <consortium name="The Broad Institute Genomics Platform"/>
            <consortium name="The Broad Institute Genome Sequencing Center for Infectious Disease"/>
            <person name="Wu L."/>
            <person name="Ma J."/>
        </authorList>
    </citation>
    <scope>NUCLEOTIDE SEQUENCE [LARGE SCALE GENOMIC DNA]</scope>
    <source>
        <strain evidence="2">JCM 17342</strain>
    </source>
</reference>
<comment type="caution">
    <text evidence="1">The sequence shown here is derived from an EMBL/GenBank/DDBJ whole genome shotgun (WGS) entry which is preliminary data.</text>
</comment>
<sequence length="44" mass="4941">MGDGQMAEQDFTLDQDTSDKFWAMLEEEGVTRAGFVLHMGMDAE</sequence>
<organism evidence="1 2">
    <name type="scientific">Allokutzneria multivorans</name>
    <dbReference type="NCBI Taxonomy" id="1142134"/>
    <lineage>
        <taxon>Bacteria</taxon>
        <taxon>Bacillati</taxon>
        <taxon>Actinomycetota</taxon>
        <taxon>Actinomycetes</taxon>
        <taxon>Pseudonocardiales</taxon>
        <taxon>Pseudonocardiaceae</taxon>
        <taxon>Allokutzneria</taxon>
    </lineage>
</organism>
<accession>A0ABP7SFC1</accession>
<evidence type="ECO:0000313" key="1">
    <source>
        <dbReference type="EMBL" id="GAA4011037.1"/>
    </source>
</evidence>
<evidence type="ECO:0000313" key="2">
    <source>
        <dbReference type="Proteomes" id="UP001501747"/>
    </source>
</evidence>
<name>A0ABP7SFC1_9PSEU</name>
<dbReference type="EMBL" id="BAABAL010000012">
    <property type="protein sequence ID" value="GAA4011037.1"/>
    <property type="molecule type" value="Genomic_DNA"/>
</dbReference>
<proteinExistence type="predicted"/>
<keyword evidence="2" id="KW-1185">Reference proteome</keyword>
<gene>
    <name evidence="1" type="ORF">GCM10022247_36720</name>
</gene>